<dbReference type="Proteomes" id="UP000321523">
    <property type="component" value="Unassembled WGS sequence"/>
</dbReference>
<accession>A0A512E2X4</accession>
<keyword evidence="1" id="KW-0732">Signal</keyword>
<protein>
    <recommendedName>
        <fullName evidence="4">Conjugal transfer protein TrbJ</fullName>
    </recommendedName>
</protein>
<proteinExistence type="predicted"/>
<gene>
    <name evidence="2" type="ORF">SAE02_69680</name>
</gene>
<dbReference type="AlphaFoldDB" id="A0A512E2X4"/>
<comment type="caution">
    <text evidence="2">The sequence shown here is derived from an EMBL/GenBank/DDBJ whole genome shotgun (WGS) entry which is preliminary data.</text>
</comment>
<evidence type="ECO:0000313" key="2">
    <source>
        <dbReference type="EMBL" id="GEO42820.1"/>
    </source>
</evidence>
<evidence type="ECO:0008006" key="4">
    <source>
        <dbReference type="Google" id="ProtNLM"/>
    </source>
</evidence>
<feature type="chain" id="PRO_5021893027" description="Conjugal transfer protein TrbJ" evidence="1">
    <location>
        <begin position="19"/>
        <end position="225"/>
    </location>
</feature>
<organism evidence="2 3">
    <name type="scientific">Skermanella aerolata</name>
    <dbReference type="NCBI Taxonomy" id="393310"/>
    <lineage>
        <taxon>Bacteria</taxon>
        <taxon>Pseudomonadati</taxon>
        <taxon>Pseudomonadota</taxon>
        <taxon>Alphaproteobacteria</taxon>
        <taxon>Rhodospirillales</taxon>
        <taxon>Azospirillaceae</taxon>
        <taxon>Skermanella</taxon>
    </lineage>
</organism>
<evidence type="ECO:0000313" key="3">
    <source>
        <dbReference type="Proteomes" id="UP000321523"/>
    </source>
</evidence>
<feature type="signal peptide" evidence="1">
    <location>
        <begin position="1"/>
        <end position="18"/>
    </location>
</feature>
<keyword evidence="3" id="KW-1185">Reference proteome</keyword>
<evidence type="ECO:0000256" key="1">
    <source>
        <dbReference type="SAM" id="SignalP"/>
    </source>
</evidence>
<reference evidence="2 3" key="1">
    <citation type="submission" date="2019-07" db="EMBL/GenBank/DDBJ databases">
        <title>Whole genome shotgun sequence of Skermanella aerolata NBRC 106429.</title>
        <authorList>
            <person name="Hosoyama A."/>
            <person name="Uohara A."/>
            <person name="Ohji S."/>
            <person name="Ichikawa N."/>
        </authorList>
    </citation>
    <scope>NUCLEOTIDE SEQUENCE [LARGE SCALE GENOMIC DNA]</scope>
    <source>
        <strain evidence="2 3">NBRC 106429</strain>
    </source>
</reference>
<sequence>MVAAGMAGASLAPAPAHAIAYALEPTQLMVLAKEIETVINTVRQLEYQARMLSSLSMNSSDDVVRSMQQVRAILGVLNPAIESINASDDLFRRCFPEEYQKGISQRELAGKVQDWRRVSEGALQESWRVEAAAVAEQEASARRVGTLVAASQAAPGQTAAIQAGNQLLASLSGQIANMQSTTMAHQRAVETVMAAETSDIDRQRAMGEALVKDSPGWARISKGRK</sequence>
<name>A0A512E2X4_9PROT</name>
<dbReference type="EMBL" id="BJYZ01000051">
    <property type="protein sequence ID" value="GEO42820.1"/>
    <property type="molecule type" value="Genomic_DNA"/>
</dbReference>